<reference evidence="2 3" key="1">
    <citation type="submission" date="2016-10" db="EMBL/GenBank/DDBJ databases">
        <title>Draft genome sequences of four alkaliphilic bacteria belonging to the Anaerobacillus genus.</title>
        <authorList>
            <person name="Bassil N.M."/>
            <person name="Lloyd J.R."/>
        </authorList>
    </citation>
    <scope>NUCLEOTIDE SEQUENCE [LARGE SCALE GENOMIC DNA]</scope>
    <source>
        <strain evidence="2 3">DSM 18345</strain>
    </source>
</reference>
<name>A0A1S2LDF9_9BACI</name>
<accession>A0A1S2LDF9</accession>
<feature type="domain" description="DUF4372" evidence="1">
    <location>
        <begin position="7"/>
        <end position="76"/>
    </location>
</feature>
<dbReference type="Proteomes" id="UP000179524">
    <property type="component" value="Unassembled WGS sequence"/>
</dbReference>
<evidence type="ECO:0000313" key="3">
    <source>
        <dbReference type="Proteomes" id="UP000179524"/>
    </source>
</evidence>
<evidence type="ECO:0000313" key="2">
    <source>
        <dbReference type="EMBL" id="OIJ10406.1"/>
    </source>
</evidence>
<gene>
    <name evidence="2" type="ORF">BKP37_17860</name>
</gene>
<organism evidence="2 3">
    <name type="scientific">Anaerobacillus alkalilacustris</name>
    <dbReference type="NCBI Taxonomy" id="393763"/>
    <lineage>
        <taxon>Bacteria</taxon>
        <taxon>Bacillati</taxon>
        <taxon>Bacillota</taxon>
        <taxon>Bacilli</taxon>
        <taxon>Bacillales</taxon>
        <taxon>Bacillaceae</taxon>
        <taxon>Anaerobacillus</taxon>
    </lineage>
</organism>
<dbReference type="EMBL" id="MLQR01000050">
    <property type="protein sequence ID" value="OIJ10406.1"/>
    <property type="molecule type" value="Genomic_DNA"/>
</dbReference>
<dbReference type="InterPro" id="IPR025399">
    <property type="entry name" value="DUF4372"/>
</dbReference>
<comment type="caution">
    <text evidence="2">The sequence shown here is derived from an EMBL/GenBank/DDBJ whole genome shotgun (WGS) entry which is preliminary data.</text>
</comment>
<dbReference type="RefSeq" id="WP_071310979.1">
    <property type="nucleotide sequence ID" value="NZ_MLQR01000050.1"/>
</dbReference>
<dbReference type="Pfam" id="PF14294">
    <property type="entry name" value="DUF4372"/>
    <property type="match status" value="1"/>
</dbReference>
<sequence>MDKNTIKSTINELLKAIDEQTLSKLINVIDLDKFVKKLTAYKFLQLLIIAQLNETKSLTRLFRFISSPLIKYCKMGSCKK</sequence>
<keyword evidence="3" id="KW-1185">Reference proteome</keyword>
<proteinExistence type="predicted"/>
<dbReference type="AlphaFoldDB" id="A0A1S2LDF9"/>
<evidence type="ECO:0000259" key="1">
    <source>
        <dbReference type="Pfam" id="PF14294"/>
    </source>
</evidence>
<protein>
    <recommendedName>
        <fullName evidence="1">DUF4372 domain-containing protein</fullName>
    </recommendedName>
</protein>